<protein>
    <submittedName>
        <fullName evidence="2">Uncharacterized protein</fullName>
    </submittedName>
</protein>
<feature type="region of interest" description="Disordered" evidence="1">
    <location>
        <begin position="22"/>
        <end position="48"/>
    </location>
</feature>
<dbReference type="EMBL" id="VJMJ01000126">
    <property type="protein sequence ID" value="KAF0733042.1"/>
    <property type="molecule type" value="Genomic_DNA"/>
</dbReference>
<sequence>MLFVHLVKLPRTSSLLLRPPVAPTIPSNENETPVSEEVNTEPTLEPKKIASIPFDPSSPYVLDDLLPDSSDDLMALWDEQDDVEFEYARDSYSAIQRLSDLVEMEQLLVPPPRIRARTLSWSPEATPEETASSVAANILRRKSDATISPSEMEFVGVLDSFLETVKRIYDDRILKDVPRSHVEGDLQAMLEAIERIRRISSDESHKSATSLAKKMIHQVIEDVHGLQHFGAQGELEYVKL</sequence>
<keyword evidence="3" id="KW-1185">Reference proteome</keyword>
<evidence type="ECO:0000256" key="1">
    <source>
        <dbReference type="SAM" id="MobiDB-lite"/>
    </source>
</evidence>
<reference evidence="2 3" key="1">
    <citation type="submission" date="2019-07" db="EMBL/GenBank/DDBJ databases">
        <title>Genomics analysis of Aphanomyces spp. identifies a new class of oomycete effector associated with host adaptation.</title>
        <authorList>
            <person name="Gaulin E."/>
        </authorList>
    </citation>
    <scope>NUCLEOTIDE SEQUENCE [LARGE SCALE GENOMIC DNA]</scope>
    <source>
        <strain evidence="2 3">ATCC 201684</strain>
    </source>
</reference>
<proteinExistence type="predicted"/>
<organism evidence="2 3">
    <name type="scientific">Aphanomyces euteiches</name>
    <dbReference type="NCBI Taxonomy" id="100861"/>
    <lineage>
        <taxon>Eukaryota</taxon>
        <taxon>Sar</taxon>
        <taxon>Stramenopiles</taxon>
        <taxon>Oomycota</taxon>
        <taxon>Saprolegniomycetes</taxon>
        <taxon>Saprolegniales</taxon>
        <taxon>Verrucalvaceae</taxon>
        <taxon>Aphanomyces</taxon>
    </lineage>
</organism>
<dbReference type="VEuPathDB" id="FungiDB:AeMF1_001114"/>
<evidence type="ECO:0000313" key="3">
    <source>
        <dbReference type="Proteomes" id="UP000481153"/>
    </source>
</evidence>
<dbReference type="Proteomes" id="UP000481153">
    <property type="component" value="Unassembled WGS sequence"/>
</dbReference>
<name>A0A6G0WZJ1_9STRA</name>
<accession>A0A6G0WZJ1</accession>
<gene>
    <name evidence="2" type="ORF">Ae201684_009866</name>
</gene>
<dbReference type="AlphaFoldDB" id="A0A6G0WZJ1"/>
<evidence type="ECO:0000313" key="2">
    <source>
        <dbReference type="EMBL" id="KAF0733042.1"/>
    </source>
</evidence>
<comment type="caution">
    <text evidence="2">The sequence shown here is derived from an EMBL/GenBank/DDBJ whole genome shotgun (WGS) entry which is preliminary data.</text>
</comment>